<dbReference type="PANTHER" id="PTHR30591">
    <property type="entry name" value="RECBCD ENZYME SUBUNIT RECC"/>
    <property type="match status" value="1"/>
</dbReference>
<dbReference type="InterPro" id="IPR049035">
    <property type="entry name" value="ADDB_N"/>
</dbReference>
<keyword evidence="7" id="KW-0067">ATP-binding</keyword>
<evidence type="ECO:0000256" key="1">
    <source>
        <dbReference type="ARBA" id="ARBA00022722"/>
    </source>
</evidence>
<comment type="caution">
    <text evidence="12">The sequence shown here is derived from an EMBL/GenBank/DDBJ whole genome shotgun (WGS) entry which is preliminary data.</text>
</comment>
<evidence type="ECO:0000259" key="10">
    <source>
        <dbReference type="Pfam" id="PF12705"/>
    </source>
</evidence>
<reference evidence="12 13" key="1">
    <citation type="submission" date="2024-06" db="EMBL/GenBank/DDBJ databases">
        <title>Genomic Encyclopedia of Type Strains, Phase IV (KMG-IV): sequencing the most valuable type-strain genomes for metagenomic binning, comparative biology and taxonomic classification.</title>
        <authorList>
            <person name="Goeker M."/>
        </authorList>
    </citation>
    <scope>NUCLEOTIDE SEQUENCE [LARGE SCALE GENOMIC DNA]</scope>
    <source>
        <strain evidence="12 13">DSM 28303</strain>
    </source>
</reference>
<keyword evidence="1" id="KW-0540">Nuclease</keyword>
<evidence type="ECO:0000256" key="6">
    <source>
        <dbReference type="ARBA" id="ARBA00022839"/>
    </source>
</evidence>
<keyword evidence="4 12" id="KW-0378">Hydrolase</keyword>
<dbReference type="InterPro" id="IPR038726">
    <property type="entry name" value="PDDEXK_AddAB-type"/>
</dbReference>
<keyword evidence="9" id="KW-0234">DNA repair</keyword>
<keyword evidence="3" id="KW-0227">DNA damage</keyword>
<dbReference type="InterPro" id="IPR027417">
    <property type="entry name" value="P-loop_NTPase"/>
</dbReference>
<evidence type="ECO:0000256" key="2">
    <source>
        <dbReference type="ARBA" id="ARBA00022741"/>
    </source>
</evidence>
<dbReference type="NCBIfam" id="TIGR02774">
    <property type="entry name" value="rexB_recomb"/>
    <property type="match status" value="1"/>
</dbReference>
<keyword evidence="2" id="KW-0547">Nucleotide-binding</keyword>
<evidence type="ECO:0000259" key="11">
    <source>
        <dbReference type="Pfam" id="PF21445"/>
    </source>
</evidence>
<dbReference type="Gene3D" id="3.90.320.10">
    <property type="match status" value="1"/>
</dbReference>
<keyword evidence="6" id="KW-0269">Exonuclease</keyword>
<dbReference type="PANTHER" id="PTHR30591:SF1">
    <property type="entry name" value="RECBCD ENZYME SUBUNIT RECC"/>
    <property type="match status" value="1"/>
</dbReference>
<organism evidence="12 13">
    <name type="scientific">Streptococcus rupicaprae</name>
    <dbReference type="NCBI Taxonomy" id="759619"/>
    <lineage>
        <taxon>Bacteria</taxon>
        <taxon>Bacillati</taxon>
        <taxon>Bacillota</taxon>
        <taxon>Bacilli</taxon>
        <taxon>Lactobacillales</taxon>
        <taxon>Streptococcaceae</taxon>
        <taxon>Streptococcus</taxon>
    </lineage>
</organism>
<dbReference type="Gene3D" id="3.40.50.300">
    <property type="entry name" value="P-loop containing nucleotide triphosphate hydrolases"/>
    <property type="match status" value="4"/>
</dbReference>
<dbReference type="Pfam" id="PF12705">
    <property type="entry name" value="PDDEXK_1"/>
    <property type="match status" value="1"/>
</dbReference>
<dbReference type="EC" id="3.6.4.12" evidence="12"/>
<dbReference type="Proteomes" id="UP001549122">
    <property type="component" value="Unassembled WGS sequence"/>
</dbReference>
<accession>A0ABV2FK51</accession>
<evidence type="ECO:0000313" key="12">
    <source>
        <dbReference type="EMBL" id="MET3558898.1"/>
    </source>
</evidence>
<evidence type="ECO:0000256" key="7">
    <source>
        <dbReference type="ARBA" id="ARBA00022840"/>
    </source>
</evidence>
<dbReference type="GO" id="GO:0003678">
    <property type="term" value="F:DNA helicase activity"/>
    <property type="evidence" value="ECO:0007669"/>
    <property type="project" value="UniProtKB-EC"/>
</dbReference>
<keyword evidence="5 12" id="KW-0347">Helicase</keyword>
<keyword evidence="13" id="KW-1185">Reference proteome</keyword>
<proteinExistence type="predicted"/>
<evidence type="ECO:0000256" key="9">
    <source>
        <dbReference type="ARBA" id="ARBA00023204"/>
    </source>
</evidence>
<evidence type="ECO:0000256" key="8">
    <source>
        <dbReference type="ARBA" id="ARBA00023125"/>
    </source>
</evidence>
<evidence type="ECO:0000313" key="13">
    <source>
        <dbReference type="Proteomes" id="UP001549122"/>
    </source>
</evidence>
<dbReference type="InterPro" id="IPR011604">
    <property type="entry name" value="PDDEXK-like_dom_sf"/>
</dbReference>
<keyword evidence="8" id="KW-0238">DNA-binding</keyword>
<dbReference type="InterPro" id="IPR014141">
    <property type="entry name" value="DNA_helicase_suRexB"/>
</dbReference>
<name>A0ABV2FK51_9STRE</name>
<dbReference type="GO" id="GO:0016787">
    <property type="term" value="F:hydrolase activity"/>
    <property type="evidence" value="ECO:0007669"/>
    <property type="project" value="UniProtKB-KW"/>
</dbReference>
<dbReference type="EMBL" id="JBEPLO010000026">
    <property type="protein sequence ID" value="MET3558898.1"/>
    <property type="molecule type" value="Genomic_DNA"/>
</dbReference>
<dbReference type="SUPFAM" id="SSF52980">
    <property type="entry name" value="Restriction endonuclease-like"/>
    <property type="match status" value="1"/>
</dbReference>
<dbReference type="InterPro" id="IPR011335">
    <property type="entry name" value="Restrct_endonuc-II-like"/>
</dbReference>
<sequence>MRLIYTDIYQDLTAILTKEALALSAEGRRVFYIAPNSLSFEKERQVLTYLPQGASFDLLVTRFGQMVRYFTLNGLDKQKKLDDTGLVMLFYRTLTNLPENSLKVYGPLSQSMDFLQELVDLHKELQAAGMHVSDLTDLDSPEKTEDLQTIFQAFYQLLQQEDYQEESKVRFLIGQIQSGDLAEDLKKIAVVIDGFTRFSLEEENLIKALDAAGVPVVLGTYASPKAYKSPHGSGLYQAGVDFLRDLAQTFAVRPDYVMAEGASVNPKLMELSQHFQSCYDFSLLEKPLSDQAKEAVSLWEVVSLKEEVTHVAKQIRAALEQGYRYKDILVLLGDVDTYRLHIGKLFDQYEIPYYFGRAEAMSQHPLVNVIDSLWRLKRYHYQAEDLVNLLKTGLYGQASQDEIDRLEHYIHYAQLKGISQFGKPFRINPKGKYDLERLNQLKEALIDPILTFLQAKPQTGQAFLQHLKEFLEFGQVSKNLAAMAQEAGSQELEEAEQVWQVFSNSLMQFYEIFGDQVLKVEEALSLIRSGLVGAQFRAVPATVDVVTVKSYDLITPAANRLVFAIGMTQGNFPKLSKNTSLLSDQERLRINEKAGQRLLDISSQEQGKRNHFTALSLLHSAKDHLVLSYPQLFNETDEVISPYLSQLEALGLPKVIKGRASFDTDLADIGNYKGLLSRVIELNRQDLPEALSEEEETFWSVAVRYLRQKLAKEGISLPQISPSLDTQPLKEDTLNRLYPKGQPLRLSASSLTDYYNSQYKYFLKHVLGLQEIETIQPDARIHGTFLHQVFEEILRDQSPVDFDTKVNRALERTGREEAFRQLYQASGETAFTQEMLGDIARATARVLRDDQLVETIAEEAGFEAGLARAGSQPISLVGKIDRIDRLKASDAVGVIDYKSSAQTFQLGRFFNGLSPQLMTYLLAMTKQEKSVSLDQIFGAVYLHMTDPVVDLQKVKILEDLPKLRRDSLQFKGLFVEETSQGLTSQYGKTSANTYSQQDLGLLLQFTDWLYSRAAEGILSGHFAINPYTEDGRTVAGDQFNSITHFEADLHLGQARRLAKLGRKKEDWLDRMSQMLD</sequence>
<evidence type="ECO:0000256" key="3">
    <source>
        <dbReference type="ARBA" id="ARBA00022763"/>
    </source>
</evidence>
<dbReference type="RefSeq" id="WP_354366007.1">
    <property type="nucleotide sequence ID" value="NZ_JBEPLO010000026.1"/>
</dbReference>
<evidence type="ECO:0000256" key="5">
    <source>
        <dbReference type="ARBA" id="ARBA00022806"/>
    </source>
</evidence>
<feature type="domain" description="ATP-dependent helicase/deoxyribonuclease subunit B N-terminal" evidence="11">
    <location>
        <begin position="19"/>
        <end position="249"/>
    </location>
</feature>
<dbReference type="Pfam" id="PF21445">
    <property type="entry name" value="ADDB_N"/>
    <property type="match status" value="1"/>
</dbReference>
<dbReference type="EC" id="3.1.-.-" evidence="12"/>
<feature type="domain" description="PD-(D/E)XK endonuclease-like" evidence="10">
    <location>
        <begin position="745"/>
        <end position="1028"/>
    </location>
</feature>
<protein>
    <submittedName>
        <fullName evidence="12">ATP-dependent helicase/nuclease subunit B</fullName>
        <ecNumber evidence="12">3.1.-.-</ecNumber>
        <ecNumber evidence="12">3.6.4.12</ecNumber>
    </submittedName>
</protein>
<dbReference type="SUPFAM" id="SSF52540">
    <property type="entry name" value="P-loop containing nucleoside triphosphate hydrolases"/>
    <property type="match status" value="1"/>
</dbReference>
<evidence type="ECO:0000256" key="4">
    <source>
        <dbReference type="ARBA" id="ARBA00022801"/>
    </source>
</evidence>
<gene>
    <name evidence="12" type="ORF">ABID29_002026</name>
</gene>